<dbReference type="AlphaFoldDB" id="A0A453C6X3"/>
<keyword evidence="4" id="KW-1185">Reference proteome</keyword>
<sequence>MKDMGMDAYRFSISWTRILPDGTLRGGVNREGVEYYNNLINELLSRGVQPFVTLFHWDSPQALEDKYGGFLNPNIINDYKDYAEVCFREFGDRVKHWITFNEPWAVSVAGYAMGVLAPGRCSPWEMGKCSAGDSASEPYTVSHHQLLAHAAAVKLYRKKYKVVQKGKIGITLVSAWFVPFSHSDSDSDAAKRAIDFMFGCAGLWTP</sequence>
<dbReference type="SUPFAM" id="SSF51445">
    <property type="entry name" value="(Trans)glycosidases"/>
    <property type="match status" value="1"/>
</dbReference>
<reference evidence="4" key="1">
    <citation type="journal article" date="2014" name="Science">
        <title>Ancient hybridizations among the ancestral genomes of bread wheat.</title>
        <authorList>
            <consortium name="International Wheat Genome Sequencing Consortium,"/>
            <person name="Marcussen T."/>
            <person name="Sandve S.R."/>
            <person name="Heier L."/>
            <person name="Spannagl M."/>
            <person name="Pfeifer M."/>
            <person name="Jakobsen K.S."/>
            <person name="Wulff B.B."/>
            <person name="Steuernagel B."/>
            <person name="Mayer K.F."/>
            <person name="Olsen O.A."/>
        </authorList>
    </citation>
    <scope>NUCLEOTIDE SEQUENCE [LARGE SCALE GENOMIC DNA]</scope>
    <source>
        <strain evidence="4">cv. AL8/78</strain>
    </source>
</reference>
<dbReference type="EnsemblPlants" id="AET2Gv20753500.16">
    <property type="protein sequence ID" value="AET2Gv20753500.16"/>
    <property type="gene ID" value="AET2Gv20753500"/>
</dbReference>
<name>A0A453C6X3_AEGTS</name>
<evidence type="ECO:0000256" key="2">
    <source>
        <dbReference type="RuleBase" id="RU003690"/>
    </source>
</evidence>
<evidence type="ECO:0000313" key="3">
    <source>
        <dbReference type="EnsemblPlants" id="AET2Gv20753500.16"/>
    </source>
</evidence>
<organism evidence="3 4">
    <name type="scientific">Aegilops tauschii subsp. strangulata</name>
    <name type="common">Goatgrass</name>
    <dbReference type="NCBI Taxonomy" id="200361"/>
    <lineage>
        <taxon>Eukaryota</taxon>
        <taxon>Viridiplantae</taxon>
        <taxon>Streptophyta</taxon>
        <taxon>Embryophyta</taxon>
        <taxon>Tracheophyta</taxon>
        <taxon>Spermatophyta</taxon>
        <taxon>Magnoliopsida</taxon>
        <taxon>Liliopsida</taxon>
        <taxon>Poales</taxon>
        <taxon>Poaceae</taxon>
        <taxon>BOP clade</taxon>
        <taxon>Pooideae</taxon>
        <taxon>Triticodae</taxon>
        <taxon>Triticeae</taxon>
        <taxon>Triticinae</taxon>
        <taxon>Aegilops</taxon>
    </lineage>
</organism>
<reference evidence="3" key="4">
    <citation type="submission" date="2019-03" db="UniProtKB">
        <authorList>
            <consortium name="EnsemblPlants"/>
        </authorList>
    </citation>
    <scope>IDENTIFICATION</scope>
</reference>
<dbReference type="Pfam" id="PF00232">
    <property type="entry name" value="Glyco_hydro_1"/>
    <property type="match status" value="1"/>
</dbReference>
<dbReference type="Proteomes" id="UP000015105">
    <property type="component" value="Chromosome 2D"/>
</dbReference>
<protein>
    <submittedName>
        <fullName evidence="3">Uncharacterized protein</fullName>
    </submittedName>
</protein>
<proteinExistence type="inferred from homology"/>
<accession>A0A453C6X3</accession>
<dbReference type="PANTHER" id="PTHR10353">
    <property type="entry name" value="GLYCOSYL HYDROLASE"/>
    <property type="match status" value="1"/>
</dbReference>
<evidence type="ECO:0000313" key="4">
    <source>
        <dbReference type="Proteomes" id="UP000015105"/>
    </source>
</evidence>
<dbReference type="GO" id="GO:0008422">
    <property type="term" value="F:beta-glucosidase activity"/>
    <property type="evidence" value="ECO:0007669"/>
    <property type="project" value="UniProtKB-ARBA"/>
</dbReference>
<evidence type="ECO:0000256" key="1">
    <source>
        <dbReference type="ARBA" id="ARBA00010838"/>
    </source>
</evidence>
<dbReference type="GO" id="GO:0005975">
    <property type="term" value="P:carbohydrate metabolic process"/>
    <property type="evidence" value="ECO:0007669"/>
    <property type="project" value="InterPro"/>
</dbReference>
<comment type="similarity">
    <text evidence="1 2">Belongs to the glycosyl hydrolase 1 family.</text>
</comment>
<dbReference type="InterPro" id="IPR017853">
    <property type="entry name" value="GH"/>
</dbReference>
<dbReference type="Gene3D" id="3.20.20.80">
    <property type="entry name" value="Glycosidases"/>
    <property type="match status" value="1"/>
</dbReference>
<dbReference type="Gramene" id="AET2Gv20753500.22">
    <property type="protein sequence ID" value="AET2Gv20753500.22"/>
    <property type="gene ID" value="AET2Gv20753500"/>
</dbReference>
<dbReference type="EnsemblPlants" id="AET2Gv20753500.22">
    <property type="protein sequence ID" value="AET2Gv20753500.22"/>
    <property type="gene ID" value="AET2Gv20753500"/>
</dbReference>
<dbReference type="Gramene" id="AET2Gv20753500.16">
    <property type="protein sequence ID" value="AET2Gv20753500.16"/>
    <property type="gene ID" value="AET2Gv20753500"/>
</dbReference>
<reference evidence="3" key="3">
    <citation type="journal article" date="2017" name="Nature">
        <title>Genome sequence of the progenitor of the wheat D genome Aegilops tauschii.</title>
        <authorList>
            <person name="Luo M.C."/>
            <person name="Gu Y.Q."/>
            <person name="Puiu D."/>
            <person name="Wang H."/>
            <person name="Twardziok S.O."/>
            <person name="Deal K.R."/>
            <person name="Huo N."/>
            <person name="Zhu T."/>
            <person name="Wang L."/>
            <person name="Wang Y."/>
            <person name="McGuire P.E."/>
            <person name="Liu S."/>
            <person name="Long H."/>
            <person name="Ramasamy R.K."/>
            <person name="Rodriguez J.C."/>
            <person name="Van S.L."/>
            <person name="Yuan L."/>
            <person name="Wang Z."/>
            <person name="Xia Z."/>
            <person name="Xiao L."/>
            <person name="Anderson O.D."/>
            <person name="Ouyang S."/>
            <person name="Liang Y."/>
            <person name="Zimin A.V."/>
            <person name="Pertea G."/>
            <person name="Qi P."/>
            <person name="Bennetzen J.L."/>
            <person name="Dai X."/>
            <person name="Dawson M.W."/>
            <person name="Muller H.G."/>
            <person name="Kugler K."/>
            <person name="Rivarola-Duarte L."/>
            <person name="Spannagl M."/>
            <person name="Mayer K.F.X."/>
            <person name="Lu F.H."/>
            <person name="Bevan M.W."/>
            <person name="Leroy P."/>
            <person name="Li P."/>
            <person name="You F.M."/>
            <person name="Sun Q."/>
            <person name="Liu Z."/>
            <person name="Lyons E."/>
            <person name="Wicker T."/>
            <person name="Salzberg S.L."/>
            <person name="Devos K.M."/>
            <person name="Dvorak J."/>
        </authorList>
    </citation>
    <scope>NUCLEOTIDE SEQUENCE [LARGE SCALE GENOMIC DNA]</scope>
    <source>
        <strain evidence="3">cv. AL8/78</strain>
    </source>
</reference>
<dbReference type="InterPro" id="IPR001360">
    <property type="entry name" value="Glyco_hydro_1"/>
</dbReference>
<reference evidence="3" key="5">
    <citation type="journal article" date="2021" name="G3 (Bethesda)">
        <title>Aegilops tauschii genome assembly Aet v5.0 features greater sequence contiguity and improved annotation.</title>
        <authorList>
            <person name="Wang L."/>
            <person name="Zhu T."/>
            <person name="Rodriguez J.C."/>
            <person name="Deal K.R."/>
            <person name="Dubcovsky J."/>
            <person name="McGuire P.E."/>
            <person name="Lux T."/>
            <person name="Spannagl M."/>
            <person name="Mayer K.F.X."/>
            <person name="Baldrich P."/>
            <person name="Meyers B.C."/>
            <person name="Huo N."/>
            <person name="Gu Y.Q."/>
            <person name="Zhou H."/>
            <person name="Devos K.M."/>
            <person name="Bennetzen J.L."/>
            <person name="Unver T."/>
            <person name="Budak H."/>
            <person name="Gulick P.J."/>
            <person name="Galiba G."/>
            <person name="Kalapos B."/>
            <person name="Nelson D.R."/>
            <person name="Li P."/>
            <person name="You F.M."/>
            <person name="Luo M.C."/>
            <person name="Dvorak J."/>
        </authorList>
    </citation>
    <scope>NUCLEOTIDE SEQUENCE [LARGE SCALE GENOMIC DNA]</scope>
    <source>
        <strain evidence="3">cv. AL8/78</strain>
    </source>
</reference>
<dbReference type="PANTHER" id="PTHR10353:SF280">
    <property type="entry name" value="GENOME ASSEMBLY, CHROMOSOME: II"/>
    <property type="match status" value="1"/>
</dbReference>
<reference evidence="4" key="2">
    <citation type="journal article" date="2017" name="Nat. Plants">
        <title>The Aegilops tauschii genome reveals multiple impacts of transposons.</title>
        <authorList>
            <person name="Zhao G."/>
            <person name="Zou C."/>
            <person name="Li K."/>
            <person name="Wang K."/>
            <person name="Li T."/>
            <person name="Gao L."/>
            <person name="Zhang X."/>
            <person name="Wang H."/>
            <person name="Yang Z."/>
            <person name="Liu X."/>
            <person name="Jiang W."/>
            <person name="Mao L."/>
            <person name="Kong X."/>
            <person name="Jiao Y."/>
            <person name="Jia J."/>
        </authorList>
    </citation>
    <scope>NUCLEOTIDE SEQUENCE [LARGE SCALE GENOMIC DNA]</scope>
    <source>
        <strain evidence="4">cv. AL8/78</strain>
    </source>
</reference>